<feature type="region of interest" description="Disordered" evidence="1">
    <location>
        <begin position="756"/>
        <end position="791"/>
    </location>
</feature>
<protein>
    <submittedName>
        <fullName evidence="3 4">Coiled-coil domain-containing protein R3HCC1L isoform X1</fullName>
    </submittedName>
</protein>
<dbReference type="PANTHER" id="PTHR21678">
    <property type="entry name" value="GROWTH INHIBITION AND DIFFERENTIATION RELATED PROTEIN 88"/>
    <property type="match status" value="1"/>
</dbReference>
<dbReference type="RefSeq" id="XP_030058766.1">
    <property type="nucleotide sequence ID" value="XM_030202906.1"/>
</dbReference>
<sequence length="791" mass="89066">MILTATLTEREQGTTMQHEADKCRPRNRRPDMVLYVPKARREAMARRIEGNAESGDSSNQFPCFSVGVQSEHRRSEGSSFQLKKSVFKGISDGRKPSPNFKVHGCKAKQEEMQEPQTQKRVHHKQRVGEELVPEDCGQQICSNTVSKKQERELWETYSQTFDYYPCITDMSLENKQKPNNAKHLESGIQNISEVHELIQSDVEAPGNSATEMAAGIAATELEESELKIVKPWRPRLDKVTERTVYSDASSGVGMGEDFYCELDPMCDWLCGVTKPQYTISSVQLSSFSKKTNTLTDETLECSESILDSASVHMDEVTDSSEDVISNMQGTAEERIFDFSGLKDQVKGRTSFLPHRIMDNLFINAGTVSDGVLQGTAEATGYVSASEPSYKRDNLVEHLNNCEYNEEISSNSQSSEEFINSNSENVDRCIYSSLNSTDLSTSSESDNGDRIMDTMYDHAYMTNSMLEHMCQKMGITSGQLNTITNNVLDPKSDILDGVLDCVPNNLSVCESKSRDSEFKYASEVIDSTSKHSGNMANRLECINGSEHLSVTGEDSYRKEFGTVCSESCAEPKHLPDAFCPDESTCRESSTDVEESWDSLFNDDGDCLDPHLLNELTDRRKTKKNFQEPQFNYYNYEPAELDLSDSFLPHVIEIYDFPPEFKTEDLLRAFSSYQKKGFDIKWVDDTHALGLFSSHIAAQDALKTKHPMVKVRPLSQATRASKTKARACADFLQPTKERPETSAALARRLVIGALGVRSNQTKAEREAERKKLQEAKEKRRMEAKQREDAWEGR</sequence>
<dbReference type="AlphaFoldDB" id="A0A6P7Y6L9"/>
<dbReference type="CDD" id="cd12428">
    <property type="entry name" value="RRM_PARN"/>
    <property type="match status" value="1"/>
</dbReference>
<dbReference type="InterPro" id="IPR012677">
    <property type="entry name" value="Nucleotide-bd_a/b_plait_sf"/>
</dbReference>
<accession>A0A6P7Y6L9</accession>
<evidence type="ECO:0000313" key="5">
    <source>
        <dbReference type="RefSeq" id="XP_030058765.1"/>
    </source>
</evidence>
<dbReference type="Gene3D" id="3.30.70.330">
    <property type="match status" value="1"/>
</dbReference>
<name>A0A6P7Y6L9_9AMPH</name>
<evidence type="ECO:0000313" key="3">
    <source>
        <dbReference type="RefSeq" id="XP_030058763.1"/>
    </source>
</evidence>
<dbReference type="RefSeq" id="XP_030058763.1">
    <property type="nucleotide sequence ID" value="XM_030202903.1"/>
</dbReference>
<feature type="compositionally biased region" description="Basic and acidic residues" evidence="1">
    <location>
        <begin position="760"/>
        <end position="791"/>
    </location>
</feature>
<dbReference type="InterPro" id="IPR039884">
    <property type="entry name" value="R3HC1/R3HCL"/>
</dbReference>
<dbReference type="RefSeq" id="XP_030058764.1">
    <property type="nucleotide sequence ID" value="XM_030202904.1"/>
</dbReference>
<evidence type="ECO:0000313" key="2">
    <source>
        <dbReference type="Proteomes" id="UP000515156"/>
    </source>
</evidence>
<organism evidence="2 5">
    <name type="scientific">Microcaecilia unicolor</name>
    <dbReference type="NCBI Taxonomy" id="1415580"/>
    <lineage>
        <taxon>Eukaryota</taxon>
        <taxon>Metazoa</taxon>
        <taxon>Chordata</taxon>
        <taxon>Craniata</taxon>
        <taxon>Vertebrata</taxon>
        <taxon>Euteleostomi</taxon>
        <taxon>Amphibia</taxon>
        <taxon>Gymnophiona</taxon>
        <taxon>Siphonopidae</taxon>
        <taxon>Microcaecilia</taxon>
    </lineage>
</organism>
<feature type="region of interest" description="Disordered" evidence="1">
    <location>
        <begin position="1"/>
        <end position="27"/>
    </location>
</feature>
<dbReference type="PANTHER" id="PTHR21678:SF7">
    <property type="entry name" value="COILED-COIL DOMAIN-CONTAINING PROTEIN R3HCC1L"/>
    <property type="match status" value="1"/>
</dbReference>
<dbReference type="Proteomes" id="UP000515156">
    <property type="component" value="Chromosome 5"/>
</dbReference>
<evidence type="ECO:0000313" key="4">
    <source>
        <dbReference type="RefSeq" id="XP_030058764.1"/>
    </source>
</evidence>
<proteinExistence type="predicted"/>
<feature type="compositionally biased region" description="Basic and acidic residues" evidence="1">
    <location>
        <begin position="8"/>
        <end position="27"/>
    </location>
</feature>
<evidence type="ECO:0000256" key="1">
    <source>
        <dbReference type="SAM" id="MobiDB-lite"/>
    </source>
</evidence>
<dbReference type="InterPro" id="IPR035979">
    <property type="entry name" value="RBD_domain_sf"/>
</dbReference>
<reference evidence="3 4" key="1">
    <citation type="submission" date="2025-04" db="UniProtKB">
        <authorList>
            <consortium name="RefSeq"/>
        </authorList>
    </citation>
    <scope>IDENTIFICATION</scope>
</reference>
<evidence type="ECO:0000313" key="6">
    <source>
        <dbReference type="RefSeq" id="XP_030058766.1"/>
    </source>
</evidence>
<dbReference type="SUPFAM" id="SSF54928">
    <property type="entry name" value="RNA-binding domain, RBD"/>
    <property type="match status" value="1"/>
</dbReference>
<dbReference type="KEGG" id="muo:115470037"/>
<dbReference type="GO" id="GO:0003676">
    <property type="term" value="F:nucleic acid binding"/>
    <property type="evidence" value="ECO:0007669"/>
    <property type="project" value="InterPro"/>
</dbReference>
<keyword evidence="2" id="KW-1185">Reference proteome</keyword>
<gene>
    <name evidence="3 4 5 6" type="primary">R3HCC1L</name>
</gene>
<dbReference type="OrthoDB" id="5418203at2759"/>
<dbReference type="RefSeq" id="XP_030058765.1">
    <property type="nucleotide sequence ID" value="XM_030202905.1"/>
</dbReference>
<dbReference type="GeneID" id="115470037"/>
<dbReference type="CTD" id="27291"/>